<dbReference type="InterPro" id="IPR019734">
    <property type="entry name" value="TPR_rpt"/>
</dbReference>
<name>A0A2C9CTX7_9RHOB</name>
<reference evidence="3" key="1">
    <citation type="submission" date="2017-09" db="EMBL/GenBank/DDBJ databases">
        <authorList>
            <person name="Varghese N."/>
            <person name="Submissions S."/>
        </authorList>
    </citation>
    <scope>NUCLEOTIDE SEQUENCE [LARGE SCALE GENOMIC DNA]</scope>
    <source>
        <strain evidence="3">C7</strain>
    </source>
</reference>
<evidence type="ECO:0000256" key="1">
    <source>
        <dbReference type="PROSITE-ProRule" id="PRU00339"/>
    </source>
</evidence>
<proteinExistence type="predicted"/>
<dbReference type="Gene3D" id="1.25.40.10">
    <property type="entry name" value="Tetratricopeptide repeat domain"/>
    <property type="match status" value="2"/>
</dbReference>
<evidence type="ECO:0000313" key="2">
    <source>
        <dbReference type="EMBL" id="SOH94722.1"/>
    </source>
</evidence>
<dbReference type="RefSeq" id="WP_097930582.1">
    <property type="nucleotide sequence ID" value="NZ_OCTN01000005.1"/>
</dbReference>
<evidence type="ECO:0000313" key="3">
    <source>
        <dbReference type="Proteomes" id="UP000220034"/>
    </source>
</evidence>
<dbReference type="PROSITE" id="PS50005">
    <property type="entry name" value="TPR"/>
    <property type="match status" value="1"/>
</dbReference>
<dbReference type="InterPro" id="IPR011990">
    <property type="entry name" value="TPR-like_helical_dom_sf"/>
</dbReference>
<dbReference type="Proteomes" id="UP000220034">
    <property type="component" value="Unassembled WGS sequence"/>
</dbReference>
<accession>A0A2C9CTX7</accession>
<keyword evidence="3" id="KW-1185">Reference proteome</keyword>
<dbReference type="PROSITE" id="PS51257">
    <property type="entry name" value="PROKAR_LIPOPROTEIN"/>
    <property type="match status" value="1"/>
</dbReference>
<organism evidence="2 3">
    <name type="scientific">Pontivivens marinum</name>
    <dbReference type="NCBI Taxonomy" id="1690039"/>
    <lineage>
        <taxon>Bacteria</taxon>
        <taxon>Pseudomonadati</taxon>
        <taxon>Pseudomonadota</taxon>
        <taxon>Alphaproteobacteria</taxon>
        <taxon>Rhodobacterales</taxon>
        <taxon>Paracoccaceae</taxon>
        <taxon>Pontivivens</taxon>
    </lineage>
</organism>
<dbReference type="OrthoDB" id="7819234at2"/>
<dbReference type="AlphaFoldDB" id="A0A2C9CTX7"/>
<sequence length="282" mass="31419">MIRKITILGTVGLMTLSACEQGTPFGESPSRLNAIDSVNLTELMLTTGEPEAAVDFFRSSLADEPNRVDFQRGYAISLSRADRHDEAVLAFERLDVQGDLQDGDRMTFAQSLIRLNQWERAEAQLSLVNNGADDYRWNQLNAMLSDNYERWEEADTYYAKARSLTSQPATILNNWGVSKMSRGDLEGAARHFTDAVRYDPEGFGAKNNLAISRALRGIYALPVVPLNEEERAQLYHNMALVALRQNDSDIARGLLELAVETHPRHFSAAADKLAALQGTVNR</sequence>
<dbReference type="EMBL" id="OCTN01000005">
    <property type="protein sequence ID" value="SOH94722.1"/>
    <property type="molecule type" value="Genomic_DNA"/>
</dbReference>
<feature type="repeat" description="TPR" evidence="1">
    <location>
        <begin position="169"/>
        <end position="202"/>
    </location>
</feature>
<keyword evidence="1" id="KW-0802">TPR repeat</keyword>
<dbReference type="SMART" id="SM00028">
    <property type="entry name" value="TPR"/>
    <property type="match status" value="2"/>
</dbReference>
<protein>
    <submittedName>
        <fullName evidence="2">Tetratricopeptide repeat-containing protein</fullName>
    </submittedName>
</protein>
<dbReference type="Pfam" id="PF13432">
    <property type="entry name" value="TPR_16"/>
    <property type="match status" value="1"/>
</dbReference>
<gene>
    <name evidence="2" type="ORF">SAMN06273572_105145</name>
</gene>
<dbReference type="SUPFAM" id="SSF48452">
    <property type="entry name" value="TPR-like"/>
    <property type="match status" value="1"/>
</dbReference>